<gene>
    <name evidence="1" type="ordered locus">Ping_0120</name>
</gene>
<evidence type="ECO:0000313" key="2">
    <source>
        <dbReference type="Proteomes" id="UP000000639"/>
    </source>
</evidence>
<protein>
    <submittedName>
        <fullName evidence="1">Diverged AAA-family ATPase containing protein</fullName>
    </submittedName>
</protein>
<reference evidence="1 2" key="1">
    <citation type="submission" date="2007-01" db="EMBL/GenBank/DDBJ databases">
        <title>Complete sequence of Psychromonas ingrahamii 37.</title>
        <authorList>
            <consortium name="US DOE Joint Genome Institute"/>
            <person name="Copeland A."/>
            <person name="Lucas S."/>
            <person name="Lapidus A."/>
            <person name="Barry K."/>
            <person name="Detter J.C."/>
            <person name="Glavina del Rio T."/>
            <person name="Hammon N."/>
            <person name="Israni S."/>
            <person name="Dalin E."/>
            <person name="Tice H."/>
            <person name="Pitluck S."/>
            <person name="Thompson L.S."/>
            <person name="Brettin T."/>
            <person name="Bruce D."/>
            <person name="Han C."/>
            <person name="Tapia R."/>
            <person name="Schmutz J."/>
            <person name="Larimer F."/>
            <person name="Land M."/>
            <person name="Hauser L."/>
            <person name="Kyrpides N."/>
            <person name="Ivanova N."/>
            <person name="Staley J."/>
            <person name="Richardson P."/>
        </authorList>
    </citation>
    <scope>NUCLEOTIDE SEQUENCE [LARGE SCALE GENOMIC DNA]</scope>
    <source>
        <strain evidence="1 2">37</strain>
    </source>
</reference>
<organism evidence="1 2">
    <name type="scientific">Psychromonas ingrahamii (strain DSM 17664 / CCUG 51855 / 37)</name>
    <dbReference type="NCBI Taxonomy" id="357804"/>
    <lineage>
        <taxon>Bacteria</taxon>
        <taxon>Pseudomonadati</taxon>
        <taxon>Pseudomonadota</taxon>
        <taxon>Gammaproteobacteria</taxon>
        <taxon>Alteromonadales</taxon>
        <taxon>Psychromonadaceae</taxon>
        <taxon>Psychromonas</taxon>
    </lineage>
</organism>
<dbReference type="KEGG" id="pin:Ping_0120"/>
<sequence>MQTNTHLALKKETYVIEEVLEEIQNQYFGSGNFNGMPIYRLADNFDIESDGFRSAIRAGIENEIITATFHGNTHIRAFSGFKKEQLLEWFDSEKYPAHICLYPHQNVLKGSKLLDKYKDSPYELELAKGAGQLDYRTFDLSVLEYYRNDPRYSYETDFIHGSISIESEYFESELVPESDQILLKTFGFAYDKDFGRYVAVFIRYLSDLSPEHQKVWAAKEIKGDIKLHPDYYASSIQGSWGTKISIFQAFVEELELINKMSKLIGKPELFRNSYCAQRPVEFGFLLRPTVSEFNDFVLLIDKMMSDNINKKFFEDDVPTESDEERDDGKIIVRAKGTIQILESWVNKYFHPQDPEPIDQMMMTFKKVRRLRQQPAHKVNTNVFDQGIFKKQRELVIDAYDAVRTLRMILANHPNVKNNPPDINERLFKGEIWDI</sequence>
<dbReference type="AlphaFoldDB" id="A1SR79"/>
<dbReference type="EMBL" id="CP000510">
    <property type="protein sequence ID" value="ABM01994.1"/>
    <property type="molecule type" value="Genomic_DNA"/>
</dbReference>
<dbReference type="eggNOG" id="ENOG502ZA58">
    <property type="taxonomic scope" value="Bacteria"/>
</dbReference>
<dbReference type="HOGENOM" id="CLU_666965_0_0_6"/>
<proteinExistence type="predicted"/>
<dbReference type="Proteomes" id="UP000000639">
    <property type="component" value="Chromosome"/>
</dbReference>
<evidence type="ECO:0000313" key="1">
    <source>
        <dbReference type="EMBL" id="ABM01994.1"/>
    </source>
</evidence>
<keyword evidence="2" id="KW-1185">Reference proteome</keyword>
<accession>A1SR79</accession>
<name>A1SR79_PSYIN</name>